<comment type="caution">
    <text evidence="2">The sequence shown here is derived from an EMBL/GenBank/DDBJ whole genome shotgun (WGS) entry which is preliminary data.</text>
</comment>
<evidence type="ECO:0000313" key="3">
    <source>
        <dbReference type="Proteomes" id="UP001432322"/>
    </source>
</evidence>
<feature type="non-terminal residue" evidence="2">
    <location>
        <position position="70"/>
    </location>
</feature>
<sequence length="70" mass="8036">SCYSSKMFDVLLLISSATAILWGNNFVHQNPRDPMFMRKVWSGVAEINKEPQVGLYHLIPVELMKVRTEV</sequence>
<dbReference type="AlphaFoldDB" id="A0AAV5UXN5"/>
<keyword evidence="1" id="KW-0732">Signal</keyword>
<organism evidence="2 3">
    <name type="scientific">Pristionchus fissidentatus</name>
    <dbReference type="NCBI Taxonomy" id="1538716"/>
    <lineage>
        <taxon>Eukaryota</taxon>
        <taxon>Metazoa</taxon>
        <taxon>Ecdysozoa</taxon>
        <taxon>Nematoda</taxon>
        <taxon>Chromadorea</taxon>
        <taxon>Rhabditida</taxon>
        <taxon>Rhabditina</taxon>
        <taxon>Diplogasteromorpha</taxon>
        <taxon>Diplogasteroidea</taxon>
        <taxon>Neodiplogasteridae</taxon>
        <taxon>Pristionchus</taxon>
    </lineage>
</organism>
<evidence type="ECO:0000256" key="1">
    <source>
        <dbReference type="SAM" id="SignalP"/>
    </source>
</evidence>
<dbReference type="Proteomes" id="UP001432322">
    <property type="component" value="Unassembled WGS sequence"/>
</dbReference>
<evidence type="ECO:0000313" key="2">
    <source>
        <dbReference type="EMBL" id="GMT12046.1"/>
    </source>
</evidence>
<protein>
    <submittedName>
        <fullName evidence="2">Uncharacterized protein</fullName>
    </submittedName>
</protein>
<name>A0AAV5UXN5_9BILA</name>
<feature type="chain" id="PRO_5044011568" evidence="1">
    <location>
        <begin position="20"/>
        <end position="70"/>
    </location>
</feature>
<keyword evidence="3" id="KW-1185">Reference proteome</keyword>
<gene>
    <name evidence="2" type="ORF">PFISCL1PPCAC_3343</name>
</gene>
<feature type="non-terminal residue" evidence="2">
    <location>
        <position position="1"/>
    </location>
</feature>
<feature type="signal peptide" evidence="1">
    <location>
        <begin position="1"/>
        <end position="19"/>
    </location>
</feature>
<proteinExistence type="predicted"/>
<reference evidence="2" key="1">
    <citation type="submission" date="2023-10" db="EMBL/GenBank/DDBJ databases">
        <title>Genome assembly of Pristionchus species.</title>
        <authorList>
            <person name="Yoshida K."/>
            <person name="Sommer R.J."/>
        </authorList>
    </citation>
    <scope>NUCLEOTIDE SEQUENCE</scope>
    <source>
        <strain evidence="2">RS5133</strain>
    </source>
</reference>
<accession>A0AAV5UXN5</accession>
<dbReference type="EMBL" id="BTSY01000001">
    <property type="protein sequence ID" value="GMT12046.1"/>
    <property type="molecule type" value="Genomic_DNA"/>
</dbReference>